<feature type="region of interest" description="Disordered" evidence="1">
    <location>
        <begin position="35"/>
        <end position="281"/>
    </location>
</feature>
<reference evidence="3" key="1">
    <citation type="submission" date="2017-01" db="EMBL/GenBank/DDBJ databases">
        <authorList>
            <person name="Varghese N."/>
            <person name="Submissions S."/>
        </authorList>
    </citation>
    <scope>NUCLEOTIDE SEQUENCE [LARGE SCALE GENOMIC DNA]</scope>
    <source>
        <strain evidence="3">DSM 18714</strain>
    </source>
</reference>
<dbReference type="EMBL" id="FTOM01000004">
    <property type="protein sequence ID" value="SIS77208.1"/>
    <property type="molecule type" value="Genomic_DNA"/>
</dbReference>
<sequence length="281" mass="29739">MAGRTSASRKVRVRSGNIVPARTVGFRSRSIGRGRVRIPMGEGGSFARTDRGRGALAGAPSDGPGASDVWTGVGDLPGWSMTFGPASGSGRDRSSQAPAQGAGHHQSHGAHAKARPRTRKRGSFHTGKIPRGRWASEGAARSGKGPPRQGPPRVGRSFARGALRHGPRIAAVPGPRVRPFAARTGVGRMPGARPGRPAMSMCRQKTPDRGARRRSGKTSRKATTVRTQRPAKKATPRPTATKPPAQDPRSGMAARPRVAGHARARWRPPGLRLPRGFRRPG</sequence>
<dbReference type="Proteomes" id="UP000186098">
    <property type="component" value="Unassembled WGS sequence"/>
</dbReference>
<feature type="compositionally biased region" description="Basic residues" evidence="1">
    <location>
        <begin position="105"/>
        <end position="131"/>
    </location>
</feature>
<protein>
    <submittedName>
        <fullName evidence="2">Uncharacterized protein</fullName>
    </submittedName>
</protein>
<name>A0A1N7LTM5_9RHOB</name>
<accession>A0A1N7LTM5</accession>
<gene>
    <name evidence="2" type="ORF">SAMN05421795_104103</name>
</gene>
<feature type="compositionally biased region" description="Low complexity" evidence="1">
    <location>
        <begin position="141"/>
        <end position="156"/>
    </location>
</feature>
<evidence type="ECO:0000256" key="1">
    <source>
        <dbReference type="SAM" id="MobiDB-lite"/>
    </source>
</evidence>
<dbReference type="AlphaFoldDB" id="A0A1N7LTM5"/>
<evidence type="ECO:0000313" key="3">
    <source>
        <dbReference type="Proteomes" id="UP000186098"/>
    </source>
</evidence>
<dbReference type="STRING" id="407234.SAMN05421795_104103"/>
<proteinExistence type="predicted"/>
<feature type="compositionally biased region" description="Basic residues" evidence="1">
    <location>
        <begin position="211"/>
        <end position="220"/>
    </location>
</feature>
<keyword evidence="3" id="KW-1185">Reference proteome</keyword>
<organism evidence="2 3">
    <name type="scientific">Phaeovulum vinaykumarii</name>
    <dbReference type="NCBI Taxonomy" id="407234"/>
    <lineage>
        <taxon>Bacteria</taxon>
        <taxon>Pseudomonadati</taxon>
        <taxon>Pseudomonadota</taxon>
        <taxon>Alphaproteobacteria</taxon>
        <taxon>Rhodobacterales</taxon>
        <taxon>Paracoccaceae</taxon>
        <taxon>Phaeovulum</taxon>
    </lineage>
</organism>
<evidence type="ECO:0000313" key="2">
    <source>
        <dbReference type="EMBL" id="SIS77208.1"/>
    </source>
</evidence>